<dbReference type="Proteomes" id="UP000182350">
    <property type="component" value="Unassembled WGS sequence"/>
</dbReference>
<keyword evidence="3" id="KW-1185">Reference proteome</keyword>
<feature type="domain" description="CheW-like" evidence="1">
    <location>
        <begin position="27"/>
        <end position="172"/>
    </location>
</feature>
<dbReference type="RefSeq" id="WP_072326278.1">
    <property type="nucleotide sequence ID" value="NZ_FPJW01000006.1"/>
</dbReference>
<dbReference type="Gene3D" id="2.30.30.40">
    <property type="entry name" value="SH3 Domains"/>
    <property type="match status" value="1"/>
</dbReference>
<dbReference type="InterPro" id="IPR002545">
    <property type="entry name" value="CheW-lke_dom"/>
</dbReference>
<reference evidence="2 3" key="1">
    <citation type="submission" date="2016-11" db="EMBL/GenBank/DDBJ databases">
        <authorList>
            <person name="Jaros S."/>
            <person name="Januszkiewicz K."/>
            <person name="Wedrychowicz H."/>
        </authorList>
    </citation>
    <scope>NUCLEOTIDE SEQUENCE [LARGE SCALE GENOMIC DNA]</scope>
    <source>
        <strain evidence="2 3">DSM 21637</strain>
    </source>
</reference>
<dbReference type="PROSITE" id="PS50851">
    <property type="entry name" value="CHEW"/>
    <property type="match status" value="1"/>
</dbReference>
<dbReference type="OrthoDB" id="6589374at2"/>
<dbReference type="Pfam" id="PF01584">
    <property type="entry name" value="CheW"/>
    <property type="match status" value="1"/>
</dbReference>
<dbReference type="GO" id="GO:0006935">
    <property type="term" value="P:chemotaxis"/>
    <property type="evidence" value="ECO:0007669"/>
    <property type="project" value="InterPro"/>
</dbReference>
<dbReference type="Gene3D" id="2.40.50.180">
    <property type="entry name" value="CheA-289, Domain 4"/>
    <property type="match status" value="1"/>
</dbReference>
<dbReference type="InterPro" id="IPR036061">
    <property type="entry name" value="CheW-like_dom_sf"/>
</dbReference>
<dbReference type="GO" id="GO:0005829">
    <property type="term" value="C:cytosol"/>
    <property type="evidence" value="ECO:0007669"/>
    <property type="project" value="TreeGrafter"/>
</dbReference>
<dbReference type="AlphaFoldDB" id="A0A1K1XR31"/>
<sequence length="175" mass="18928">MTDSQLQQLLEERQQQDQDIVDVDEPVIKLVIFDLGQRHFAFAGHSVQEVLPGSEPVHLVPGMPASVEGVMNVRGDIVSVIRLHDLLQLSTAAGMPDKKATASILLGQGAGMHSGLRVDQLLDVVDVPESQIQPAPESLPDHLRPYVTGLLDFDGLAVTLLDLDAIFAAWLRGKG</sequence>
<evidence type="ECO:0000313" key="3">
    <source>
        <dbReference type="Proteomes" id="UP000182350"/>
    </source>
</evidence>
<evidence type="ECO:0000259" key="1">
    <source>
        <dbReference type="PROSITE" id="PS50851"/>
    </source>
</evidence>
<dbReference type="STRING" id="1122209.SAMN02745752_01989"/>
<organism evidence="2 3">
    <name type="scientific">Marinospirillum alkaliphilum DSM 21637</name>
    <dbReference type="NCBI Taxonomy" id="1122209"/>
    <lineage>
        <taxon>Bacteria</taxon>
        <taxon>Pseudomonadati</taxon>
        <taxon>Pseudomonadota</taxon>
        <taxon>Gammaproteobacteria</taxon>
        <taxon>Oceanospirillales</taxon>
        <taxon>Oceanospirillaceae</taxon>
        <taxon>Marinospirillum</taxon>
    </lineage>
</organism>
<dbReference type="PANTHER" id="PTHR22617:SF23">
    <property type="entry name" value="CHEMOTAXIS PROTEIN CHEW"/>
    <property type="match status" value="1"/>
</dbReference>
<dbReference type="PANTHER" id="PTHR22617">
    <property type="entry name" value="CHEMOTAXIS SENSOR HISTIDINE KINASE-RELATED"/>
    <property type="match status" value="1"/>
</dbReference>
<proteinExistence type="predicted"/>
<gene>
    <name evidence="2" type="ORF">SAMN02745752_01989</name>
</gene>
<dbReference type="GO" id="GO:0007165">
    <property type="term" value="P:signal transduction"/>
    <property type="evidence" value="ECO:0007669"/>
    <property type="project" value="InterPro"/>
</dbReference>
<dbReference type="SUPFAM" id="SSF50341">
    <property type="entry name" value="CheW-like"/>
    <property type="match status" value="1"/>
</dbReference>
<protein>
    <submittedName>
        <fullName evidence="2">Purine-binding chemotaxis protein CheW</fullName>
    </submittedName>
</protein>
<dbReference type="EMBL" id="FPJW01000006">
    <property type="protein sequence ID" value="SFX52185.1"/>
    <property type="molecule type" value="Genomic_DNA"/>
</dbReference>
<dbReference type="SMART" id="SM00260">
    <property type="entry name" value="CheW"/>
    <property type="match status" value="1"/>
</dbReference>
<name>A0A1K1XR31_9GAMM</name>
<dbReference type="InterPro" id="IPR039315">
    <property type="entry name" value="CheW"/>
</dbReference>
<evidence type="ECO:0000313" key="2">
    <source>
        <dbReference type="EMBL" id="SFX52185.1"/>
    </source>
</evidence>
<accession>A0A1K1XR31</accession>